<evidence type="ECO:0000256" key="1">
    <source>
        <dbReference type="ARBA" id="ARBA00022527"/>
    </source>
</evidence>
<evidence type="ECO:0000256" key="4">
    <source>
        <dbReference type="ARBA" id="ARBA00022777"/>
    </source>
</evidence>
<dbReference type="InterPro" id="IPR001245">
    <property type="entry name" value="Ser-Thr/Tyr_kinase_cat_dom"/>
</dbReference>
<dbReference type="OrthoDB" id="540795at2759"/>
<evidence type="ECO:0000259" key="9">
    <source>
        <dbReference type="PROSITE" id="PS50011"/>
    </source>
</evidence>
<evidence type="ECO:0000256" key="8">
    <source>
        <dbReference type="SAM" id="MobiDB-lite"/>
    </source>
</evidence>
<evidence type="ECO:0000256" key="5">
    <source>
        <dbReference type="ARBA" id="ARBA00022840"/>
    </source>
</evidence>
<name>A0A835YBW3_9CHLO</name>
<feature type="compositionally biased region" description="Gly residues" evidence="8">
    <location>
        <begin position="114"/>
        <end position="126"/>
    </location>
</feature>
<feature type="binding site" evidence="6">
    <location>
        <position position="249"/>
    </location>
    <ligand>
        <name>ATP</name>
        <dbReference type="ChEBI" id="CHEBI:30616"/>
    </ligand>
</feature>
<dbReference type="PROSITE" id="PS00108">
    <property type="entry name" value="PROTEIN_KINASE_ST"/>
    <property type="match status" value="1"/>
</dbReference>
<dbReference type="Proteomes" id="UP000612055">
    <property type="component" value="Unassembled WGS sequence"/>
</dbReference>
<dbReference type="InterPro" id="IPR017441">
    <property type="entry name" value="Protein_kinase_ATP_BS"/>
</dbReference>
<gene>
    <name evidence="10" type="ORF">HYH03_002688</name>
</gene>
<feature type="domain" description="Protein kinase" evidence="9">
    <location>
        <begin position="222"/>
        <end position="487"/>
    </location>
</feature>
<keyword evidence="5 6" id="KW-0067">ATP-binding</keyword>
<dbReference type="EMBL" id="JAEHOE010000006">
    <property type="protein sequence ID" value="KAG2499756.1"/>
    <property type="molecule type" value="Genomic_DNA"/>
</dbReference>
<dbReference type="PROSITE" id="PS50011">
    <property type="entry name" value="PROTEIN_KINASE_DOM"/>
    <property type="match status" value="1"/>
</dbReference>
<sequence>MSNGFHDEDDGGELEGDPELGPPEYYDAEGEGEEGLPYEEGACELCGAPDCNGHSPASAHPGFLSHSGGTSHDYIFRQHGGSYQRRAQDPLPAEHPDWTAAAVGGYGVLYDDGGGSGASRSGGGEEGFSSDAGPLGRREAGGHHVLSGGTGTGGGPHGGGAGGHVSSESGGAGGSQQRSRRSLSASLHASGISAAHAALLATGLARQPGVNLEINYIEDVTLTDSSPLGTGAFGSVFKGLYRDKPVAIKMLSKMFLGDASPSEVETFVQEAAVLCGVNHENVVKFYGGSLVPPYVFIVEELMDRSLADVLYRQPLEPFPLRRVLSVGLDVARGLHYLHRCEPAIVHRDLKPENILLDSKGTAKISDFGLARCKYQSYVKTARREAGSLAYMPPECFDARMGKLTDRMDVFSFGVLLWVMLTRQYPWQGLRTHEFLQRMVVGGGRLPVPQDDNVCPLALRRLLSACWADLPSERPSCEEIICELERMLRFCRD</sequence>
<evidence type="ECO:0000256" key="3">
    <source>
        <dbReference type="ARBA" id="ARBA00022741"/>
    </source>
</evidence>
<dbReference type="CDD" id="cd13999">
    <property type="entry name" value="STKc_MAP3K-like"/>
    <property type="match status" value="1"/>
</dbReference>
<dbReference type="InterPro" id="IPR051681">
    <property type="entry name" value="Ser/Thr_Kinases-Pseudokinases"/>
</dbReference>
<dbReference type="SUPFAM" id="SSF56112">
    <property type="entry name" value="Protein kinase-like (PK-like)"/>
    <property type="match status" value="1"/>
</dbReference>
<protein>
    <recommendedName>
        <fullName evidence="9">Protein kinase domain-containing protein</fullName>
    </recommendedName>
</protein>
<keyword evidence="4" id="KW-0418">Kinase</keyword>
<keyword evidence="1 7" id="KW-0723">Serine/threonine-protein kinase</keyword>
<evidence type="ECO:0000313" key="10">
    <source>
        <dbReference type="EMBL" id="KAG2499756.1"/>
    </source>
</evidence>
<evidence type="ECO:0000256" key="2">
    <source>
        <dbReference type="ARBA" id="ARBA00022679"/>
    </source>
</evidence>
<keyword evidence="2" id="KW-0808">Transferase</keyword>
<dbReference type="SMART" id="SM00220">
    <property type="entry name" value="S_TKc"/>
    <property type="match status" value="1"/>
</dbReference>
<dbReference type="InterPro" id="IPR011009">
    <property type="entry name" value="Kinase-like_dom_sf"/>
</dbReference>
<feature type="compositionally biased region" description="Acidic residues" evidence="8">
    <location>
        <begin position="7"/>
        <end position="18"/>
    </location>
</feature>
<dbReference type="Gene3D" id="1.10.510.10">
    <property type="entry name" value="Transferase(Phosphotransferase) domain 1"/>
    <property type="match status" value="1"/>
</dbReference>
<feature type="region of interest" description="Disordered" evidence="8">
    <location>
        <begin position="1"/>
        <end position="38"/>
    </location>
</feature>
<dbReference type="GO" id="GO:0005524">
    <property type="term" value="F:ATP binding"/>
    <property type="evidence" value="ECO:0007669"/>
    <property type="project" value="UniProtKB-UniRule"/>
</dbReference>
<organism evidence="10 11">
    <name type="scientific">Edaphochlamys debaryana</name>
    <dbReference type="NCBI Taxonomy" id="47281"/>
    <lineage>
        <taxon>Eukaryota</taxon>
        <taxon>Viridiplantae</taxon>
        <taxon>Chlorophyta</taxon>
        <taxon>core chlorophytes</taxon>
        <taxon>Chlorophyceae</taxon>
        <taxon>CS clade</taxon>
        <taxon>Chlamydomonadales</taxon>
        <taxon>Chlamydomonadales incertae sedis</taxon>
        <taxon>Edaphochlamys</taxon>
    </lineage>
</organism>
<feature type="compositionally biased region" description="Gly residues" evidence="8">
    <location>
        <begin position="148"/>
        <end position="163"/>
    </location>
</feature>
<keyword evidence="3 6" id="KW-0547">Nucleotide-binding</keyword>
<dbReference type="PANTHER" id="PTHR44329:SF214">
    <property type="entry name" value="PROTEIN KINASE DOMAIN-CONTAINING PROTEIN"/>
    <property type="match status" value="1"/>
</dbReference>
<dbReference type="InterPro" id="IPR008271">
    <property type="entry name" value="Ser/Thr_kinase_AS"/>
</dbReference>
<comment type="similarity">
    <text evidence="7">Belongs to the protein kinase superfamily.</text>
</comment>
<comment type="caution">
    <text evidence="10">The sequence shown here is derived from an EMBL/GenBank/DDBJ whole genome shotgun (WGS) entry which is preliminary data.</text>
</comment>
<evidence type="ECO:0000256" key="7">
    <source>
        <dbReference type="RuleBase" id="RU000304"/>
    </source>
</evidence>
<proteinExistence type="inferred from homology"/>
<feature type="region of interest" description="Disordered" evidence="8">
    <location>
        <begin position="114"/>
        <end position="186"/>
    </location>
</feature>
<evidence type="ECO:0000256" key="6">
    <source>
        <dbReference type="PROSITE-ProRule" id="PRU10141"/>
    </source>
</evidence>
<keyword evidence="11" id="KW-1185">Reference proteome</keyword>
<dbReference type="AlphaFoldDB" id="A0A835YBW3"/>
<dbReference type="GO" id="GO:0004674">
    <property type="term" value="F:protein serine/threonine kinase activity"/>
    <property type="evidence" value="ECO:0007669"/>
    <property type="project" value="UniProtKB-KW"/>
</dbReference>
<feature type="compositionally biased region" description="Acidic residues" evidence="8">
    <location>
        <begin position="26"/>
        <end position="37"/>
    </location>
</feature>
<reference evidence="10" key="1">
    <citation type="journal article" date="2020" name="bioRxiv">
        <title>Comparative genomics of Chlamydomonas.</title>
        <authorList>
            <person name="Craig R.J."/>
            <person name="Hasan A.R."/>
            <person name="Ness R.W."/>
            <person name="Keightley P.D."/>
        </authorList>
    </citation>
    <scope>NUCLEOTIDE SEQUENCE</scope>
    <source>
        <strain evidence="10">CCAP 11/70</strain>
    </source>
</reference>
<dbReference type="PANTHER" id="PTHR44329">
    <property type="entry name" value="SERINE/THREONINE-PROTEIN KINASE TNNI3K-RELATED"/>
    <property type="match status" value="1"/>
</dbReference>
<dbReference type="InterPro" id="IPR000719">
    <property type="entry name" value="Prot_kinase_dom"/>
</dbReference>
<accession>A0A835YBW3</accession>
<dbReference type="Pfam" id="PF07714">
    <property type="entry name" value="PK_Tyr_Ser-Thr"/>
    <property type="match status" value="1"/>
</dbReference>
<dbReference type="PROSITE" id="PS00107">
    <property type="entry name" value="PROTEIN_KINASE_ATP"/>
    <property type="match status" value="1"/>
</dbReference>
<evidence type="ECO:0000313" key="11">
    <source>
        <dbReference type="Proteomes" id="UP000612055"/>
    </source>
</evidence>